<keyword evidence="4" id="KW-0112">Calmodulin-binding</keyword>
<dbReference type="FunFam" id="1.20.5.340:FF:000009">
    <property type="entry name" value="myosin-11 isoform X2"/>
    <property type="match status" value="1"/>
</dbReference>
<feature type="domain" description="Myosin motor" evidence="17">
    <location>
        <begin position="1"/>
        <end position="140"/>
    </location>
</feature>
<dbReference type="GO" id="GO:0051015">
    <property type="term" value="F:actin filament binding"/>
    <property type="evidence" value="ECO:0007669"/>
    <property type="project" value="TreeGrafter"/>
</dbReference>
<keyword evidence="15" id="KW-0009">Actin-binding</keyword>
<reference evidence="18 19" key="1">
    <citation type="journal article" date="2018" name="Nat. Ecol. Evol.">
        <title>Shark genomes provide insights into elasmobranch evolution and the origin of vertebrates.</title>
        <authorList>
            <person name="Hara Y"/>
            <person name="Yamaguchi K"/>
            <person name="Onimaru K"/>
            <person name="Kadota M"/>
            <person name="Koyanagi M"/>
            <person name="Keeley SD"/>
            <person name="Tatsumi K"/>
            <person name="Tanaka K"/>
            <person name="Motone F"/>
            <person name="Kageyama Y"/>
            <person name="Nozu R"/>
            <person name="Adachi N"/>
            <person name="Nishimura O"/>
            <person name="Nakagawa R"/>
            <person name="Tanegashima C"/>
            <person name="Kiyatake I"/>
            <person name="Matsumoto R"/>
            <person name="Murakumo K"/>
            <person name="Nishida K"/>
            <person name="Terakita A"/>
            <person name="Kuratani S"/>
            <person name="Sato K"/>
            <person name="Hyodo S Kuraku.S."/>
        </authorList>
    </citation>
    <scope>NUCLEOTIDE SEQUENCE [LARGE SCALE GENOMIC DNA]</scope>
</reference>
<evidence type="ECO:0000256" key="2">
    <source>
        <dbReference type="ARBA" id="ARBA00022741"/>
    </source>
</evidence>
<comment type="subcellular location">
    <subcellularLocation>
        <location evidence="10">Cytoplasmic vesicle</location>
        <location evidence="10">Secretory vesicle</location>
        <location evidence="10">Cortical granule</location>
    </subcellularLocation>
</comment>
<evidence type="ECO:0000256" key="3">
    <source>
        <dbReference type="ARBA" id="ARBA00022840"/>
    </source>
</evidence>
<dbReference type="Proteomes" id="UP000288216">
    <property type="component" value="Unassembled WGS sequence"/>
</dbReference>
<dbReference type="FunFam" id="3.30.70.1590:FF:000001">
    <property type="entry name" value="Myosin heavy chain"/>
    <property type="match status" value="1"/>
</dbReference>
<evidence type="ECO:0000256" key="11">
    <source>
        <dbReference type="ARBA" id="ARBA00039816"/>
    </source>
</evidence>
<proteinExistence type="inferred from homology"/>
<dbReference type="InterPro" id="IPR002928">
    <property type="entry name" value="Myosin_tail"/>
</dbReference>
<evidence type="ECO:0000256" key="12">
    <source>
        <dbReference type="ARBA" id="ARBA00041440"/>
    </source>
</evidence>
<feature type="coiled-coil region" evidence="16">
    <location>
        <begin position="204"/>
        <end position="378"/>
    </location>
</feature>
<dbReference type="Pfam" id="PF00612">
    <property type="entry name" value="IQ"/>
    <property type="match status" value="1"/>
</dbReference>
<evidence type="ECO:0000256" key="15">
    <source>
        <dbReference type="PROSITE-ProRule" id="PRU00782"/>
    </source>
</evidence>
<dbReference type="EMBL" id="BFAA01005413">
    <property type="protein sequence ID" value="GCB64030.1"/>
    <property type="molecule type" value="Genomic_DNA"/>
</dbReference>
<dbReference type="Gene3D" id="3.30.70.1590">
    <property type="match status" value="1"/>
</dbReference>
<keyword evidence="8" id="KW-0505">Motor protein</keyword>
<evidence type="ECO:0000256" key="8">
    <source>
        <dbReference type="ARBA" id="ARBA00023175"/>
    </source>
</evidence>
<evidence type="ECO:0000256" key="9">
    <source>
        <dbReference type="ARBA" id="ARBA00023329"/>
    </source>
</evidence>
<dbReference type="OrthoDB" id="312459at2759"/>
<dbReference type="PROSITE" id="PS50096">
    <property type="entry name" value="IQ"/>
    <property type="match status" value="1"/>
</dbReference>
<keyword evidence="9" id="KW-0968">Cytoplasmic vesicle</keyword>
<evidence type="ECO:0000256" key="4">
    <source>
        <dbReference type="ARBA" id="ARBA00022860"/>
    </source>
</evidence>
<evidence type="ECO:0000256" key="10">
    <source>
        <dbReference type="ARBA" id="ARBA00037865"/>
    </source>
</evidence>
<evidence type="ECO:0000313" key="19">
    <source>
        <dbReference type="Proteomes" id="UP000288216"/>
    </source>
</evidence>
<evidence type="ECO:0000256" key="16">
    <source>
        <dbReference type="SAM" id="Coils"/>
    </source>
</evidence>
<dbReference type="GO" id="GO:0060473">
    <property type="term" value="C:cortical granule"/>
    <property type="evidence" value="ECO:0007669"/>
    <property type="project" value="UniProtKB-SubCell"/>
</dbReference>
<dbReference type="FunFam" id="4.10.270.10:FF:000001">
    <property type="entry name" value="Myosin heavy chain, non-muscle"/>
    <property type="match status" value="1"/>
</dbReference>
<evidence type="ECO:0000256" key="7">
    <source>
        <dbReference type="ARBA" id="ARBA00023123"/>
    </source>
</evidence>
<dbReference type="GO" id="GO:0005516">
    <property type="term" value="F:calmodulin binding"/>
    <property type="evidence" value="ECO:0007669"/>
    <property type="project" value="UniProtKB-KW"/>
</dbReference>
<accession>A0A401NT39</accession>
<dbReference type="Pfam" id="PF01576">
    <property type="entry name" value="Myosin_tail_1"/>
    <property type="match status" value="1"/>
</dbReference>
<evidence type="ECO:0000256" key="13">
    <source>
        <dbReference type="ARBA" id="ARBA00042289"/>
    </source>
</evidence>
<dbReference type="PROSITE" id="PS51456">
    <property type="entry name" value="MYOSIN_MOTOR"/>
    <property type="match status" value="1"/>
</dbReference>
<evidence type="ECO:0000256" key="14">
    <source>
        <dbReference type="ARBA" id="ARBA00043098"/>
    </source>
</evidence>
<dbReference type="Gene3D" id="1.20.5.340">
    <property type="match status" value="2"/>
</dbReference>
<comment type="caution">
    <text evidence="18">The sequence shown here is derived from an EMBL/GenBank/DDBJ whole genome shotgun (WGS) entry which is preliminary data.</text>
</comment>
<dbReference type="GO" id="GO:0032982">
    <property type="term" value="C:myosin filament"/>
    <property type="evidence" value="ECO:0007669"/>
    <property type="project" value="TreeGrafter"/>
</dbReference>
<dbReference type="PANTHER" id="PTHR45615">
    <property type="entry name" value="MYOSIN HEAVY CHAIN, NON-MUSCLE"/>
    <property type="match status" value="1"/>
</dbReference>
<keyword evidence="1" id="KW-0963">Cytoplasm</keyword>
<keyword evidence="5" id="KW-0133">Cell shape</keyword>
<dbReference type="Gene3D" id="3.40.850.10">
    <property type="entry name" value="Kinesin motor domain"/>
    <property type="match status" value="1"/>
</dbReference>
<keyword evidence="19" id="KW-1185">Reference proteome</keyword>
<dbReference type="GO" id="GO:0000146">
    <property type="term" value="F:microfilament motor activity"/>
    <property type="evidence" value="ECO:0007669"/>
    <property type="project" value="TreeGrafter"/>
</dbReference>
<dbReference type="OMA" id="MQDANER"/>
<evidence type="ECO:0000256" key="1">
    <source>
        <dbReference type="ARBA" id="ARBA00022490"/>
    </source>
</evidence>
<dbReference type="InterPro" id="IPR036961">
    <property type="entry name" value="Kinesin_motor_dom_sf"/>
</dbReference>
<dbReference type="PANTHER" id="PTHR45615:SF16">
    <property type="entry name" value="MYOSIN-9"/>
    <property type="match status" value="1"/>
</dbReference>
<evidence type="ECO:0000256" key="6">
    <source>
        <dbReference type="ARBA" id="ARBA00023054"/>
    </source>
</evidence>
<dbReference type="Pfam" id="PF00063">
    <property type="entry name" value="Myosin_head"/>
    <property type="match status" value="1"/>
</dbReference>
<dbReference type="STRING" id="75743.A0A401NT39"/>
<keyword evidence="2" id="KW-0547">Nucleotide-binding</keyword>
<organism evidence="18 19">
    <name type="scientific">Scyliorhinus torazame</name>
    <name type="common">Cloudy catshark</name>
    <name type="synonym">Catulus torazame</name>
    <dbReference type="NCBI Taxonomy" id="75743"/>
    <lineage>
        <taxon>Eukaryota</taxon>
        <taxon>Metazoa</taxon>
        <taxon>Chordata</taxon>
        <taxon>Craniata</taxon>
        <taxon>Vertebrata</taxon>
        <taxon>Chondrichthyes</taxon>
        <taxon>Elasmobranchii</taxon>
        <taxon>Galeomorphii</taxon>
        <taxon>Galeoidea</taxon>
        <taxon>Carcharhiniformes</taxon>
        <taxon>Scyliorhinidae</taxon>
        <taxon>Scyliorhinus</taxon>
    </lineage>
</organism>
<comment type="caution">
    <text evidence="15">Lacks conserved residue(s) required for the propagation of feature annotation.</text>
</comment>
<dbReference type="GO" id="GO:0008360">
    <property type="term" value="P:regulation of cell shape"/>
    <property type="evidence" value="ECO:0007669"/>
    <property type="project" value="UniProtKB-KW"/>
</dbReference>
<dbReference type="InterPro" id="IPR000048">
    <property type="entry name" value="IQ_motif_EF-hand-BS"/>
</dbReference>
<dbReference type="AlphaFoldDB" id="A0A401NT39"/>
<evidence type="ECO:0000313" key="18">
    <source>
        <dbReference type="EMBL" id="GCB64030.1"/>
    </source>
</evidence>
<keyword evidence="3" id="KW-0067">ATP-binding</keyword>
<dbReference type="GO" id="GO:0016460">
    <property type="term" value="C:myosin II complex"/>
    <property type="evidence" value="ECO:0007669"/>
    <property type="project" value="TreeGrafter"/>
</dbReference>
<keyword evidence="7 15" id="KW-0518">Myosin</keyword>
<comment type="similarity">
    <text evidence="15">Belongs to the TRAFAC class myosin-kinesin ATPase superfamily. Myosin family.</text>
</comment>
<dbReference type="FunFam" id="1.20.5.4820:FF:000002">
    <property type="entry name" value="Myosin heavy chain 10"/>
    <property type="match status" value="1"/>
</dbReference>
<dbReference type="InterPro" id="IPR001609">
    <property type="entry name" value="Myosin_head_motor_dom-like"/>
</dbReference>
<dbReference type="InterPro" id="IPR027417">
    <property type="entry name" value="P-loop_NTPase"/>
</dbReference>
<keyword evidence="6 16" id="KW-0175">Coiled coil</keyword>
<dbReference type="GO" id="GO:0005524">
    <property type="term" value="F:ATP binding"/>
    <property type="evidence" value="ECO:0007669"/>
    <property type="project" value="UniProtKB-KW"/>
</dbReference>
<name>A0A401NT39_SCYTO</name>
<sequence length="419" mass="49312">MFHQLVSKMHLCGKVEISFILNFNLNIDLFLYEEFSSAFNDKTSGKLEAHLVLDQLRCNGVLEGIRICRQGFPNRIVFQEFRQRYEILTPNSIPKGFMDGKQACVRMIKALELDPNLYRIGQSKVFFRAGVLAHLEEERDLKITDVIIEFQALCRGYLARKAFARRQQQLNAMKVIQRNCAAYLKLRNWQWWRLFTKVKPLLQVSRQEEEMIAKEDELSKTKEKQLQTENRLSELEEQQTQLLVEKSALQEQLQAETELCAEAEEMRARLAAKKQELEEILHDLEARVEEEEERCQHLMTDKKKMQQNIQELEEQLEEEEATRQRLQLDKGTVDSKLKAMNDEIFLMEDQNNKLNKEKKLMEERVAEFTTNLAEEEEKSKSLFKLKTKHETMITDLEGEELPSAKYLPASELYFVVTCF</sequence>
<dbReference type="SUPFAM" id="SSF90257">
    <property type="entry name" value="Myosin rod fragments"/>
    <property type="match status" value="2"/>
</dbReference>
<gene>
    <name evidence="18" type="ORF">scyTo_0011697</name>
</gene>
<evidence type="ECO:0000259" key="17">
    <source>
        <dbReference type="PROSITE" id="PS51456"/>
    </source>
</evidence>
<dbReference type="Gene3D" id="4.10.270.10">
    <property type="entry name" value="Myosin, subunit A"/>
    <property type="match status" value="1"/>
</dbReference>
<evidence type="ECO:0000256" key="5">
    <source>
        <dbReference type="ARBA" id="ARBA00022960"/>
    </source>
</evidence>
<protein>
    <recommendedName>
        <fullName evidence="11">Myosin-9</fullName>
    </recommendedName>
    <alternativeName>
        <fullName evidence="12">Myosin heavy chain 9</fullName>
    </alternativeName>
    <alternativeName>
        <fullName evidence="13">Myosin heavy chain, non-muscle IIa</fullName>
    </alternativeName>
    <alternativeName>
        <fullName evidence="14">Non-muscle myosin heavy chain IIa</fullName>
    </alternativeName>
</protein>
<dbReference type="SUPFAM" id="SSF52540">
    <property type="entry name" value="P-loop containing nucleoside triphosphate hydrolases"/>
    <property type="match status" value="1"/>
</dbReference>